<feature type="domain" description="Response regulatory" evidence="8">
    <location>
        <begin position="3"/>
        <end position="116"/>
    </location>
</feature>
<dbReference type="InterPro" id="IPR011006">
    <property type="entry name" value="CheY-like_superfamily"/>
</dbReference>
<dbReference type="InterPro" id="IPR001867">
    <property type="entry name" value="OmpR/PhoB-type_DNA-bd"/>
</dbReference>
<dbReference type="CDD" id="cd00383">
    <property type="entry name" value="trans_reg_C"/>
    <property type="match status" value="1"/>
</dbReference>
<evidence type="ECO:0000256" key="2">
    <source>
        <dbReference type="ARBA" id="ARBA00023015"/>
    </source>
</evidence>
<dbReference type="Gene3D" id="3.40.50.2300">
    <property type="match status" value="1"/>
</dbReference>
<evidence type="ECO:0000256" key="6">
    <source>
        <dbReference type="PROSITE-ProRule" id="PRU00169"/>
    </source>
</evidence>
<evidence type="ECO:0000256" key="3">
    <source>
        <dbReference type="ARBA" id="ARBA00023125"/>
    </source>
</evidence>
<keyword evidence="3 7" id="KW-0238">DNA-binding</keyword>
<evidence type="ECO:0000313" key="10">
    <source>
        <dbReference type="EMBL" id="MFC4553748.1"/>
    </source>
</evidence>
<evidence type="ECO:0000313" key="11">
    <source>
        <dbReference type="Proteomes" id="UP001595955"/>
    </source>
</evidence>
<proteinExistence type="predicted"/>
<organism evidence="10 11">
    <name type="scientific">Georgenia faecalis</name>
    <dbReference type="NCBI Taxonomy" id="2483799"/>
    <lineage>
        <taxon>Bacteria</taxon>
        <taxon>Bacillati</taxon>
        <taxon>Actinomycetota</taxon>
        <taxon>Actinomycetes</taxon>
        <taxon>Micrococcales</taxon>
        <taxon>Bogoriellaceae</taxon>
        <taxon>Georgenia</taxon>
    </lineage>
</organism>
<dbReference type="PANTHER" id="PTHR48111">
    <property type="entry name" value="REGULATOR OF RPOS"/>
    <property type="match status" value="1"/>
</dbReference>
<dbReference type="PROSITE" id="PS50110">
    <property type="entry name" value="RESPONSE_REGULATORY"/>
    <property type="match status" value="1"/>
</dbReference>
<dbReference type="Pfam" id="PF00486">
    <property type="entry name" value="Trans_reg_C"/>
    <property type="match status" value="1"/>
</dbReference>
<evidence type="ECO:0000256" key="4">
    <source>
        <dbReference type="ARBA" id="ARBA00023163"/>
    </source>
</evidence>
<dbReference type="InterPro" id="IPR039420">
    <property type="entry name" value="WalR-like"/>
</dbReference>
<evidence type="ECO:0000256" key="1">
    <source>
        <dbReference type="ARBA" id="ARBA00022553"/>
    </source>
</evidence>
<sequence>MTRILVVEDEDSYREPLTYQLERDGYQVVGVDNGPAALEAYDRTGADLVLLDLMLPGMSGTDVCRELRSRGNVPIIMVTAKDDEVDKVVGLEVGADDYVTKPYSYRELLARVRAVLRRARPDDPAKETGILAVGRIRMDVDRHEVLLDGVPVAMPLREFELLEVLLRNVDHVLTRGQLIDRVWGADYVGDTKTLDVHVKRLRAKIEEDPSQPRVLLTVRGLGYRLVPPR</sequence>
<dbReference type="SMART" id="SM00448">
    <property type="entry name" value="REC"/>
    <property type="match status" value="1"/>
</dbReference>
<evidence type="ECO:0000259" key="8">
    <source>
        <dbReference type="PROSITE" id="PS50110"/>
    </source>
</evidence>
<feature type="modified residue" description="4-aspartylphosphate" evidence="6">
    <location>
        <position position="52"/>
    </location>
</feature>
<dbReference type="SUPFAM" id="SSF46894">
    <property type="entry name" value="C-terminal effector domain of the bipartite response regulators"/>
    <property type="match status" value="1"/>
</dbReference>
<keyword evidence="11" id="KW-1185">Reference proteome</keyword>
<dbReference type="Pfam" id="PF00072">
    <property type="entry name" value="Response_reg"/>
    <property type="match status" value="1"/>
</dbReference>
<dbReference type="SUPFAM" id="SSF52172">
    <property type="entry name" value="CheY-like"/>
    <property type="match status" value="1"/>
</dbReference>
<evidence type="ECO:0000259" key="9">
    <source>
        <dbReference type="PROSITE" id="PS51755"/>
    </source>
</evidence>
<name>A0ABV9D6B1_9MICO</name>
<dbReference type="PROSITE" id="PS51755">
    <property type="entry name" value="OMPR_PHOB"/>
    <property type="match status" value="1"/>
</dbReference>
<keyword evidence="4" id="KW-0804">Transcription</keyword>
<dbReference type="Proteomes" id="UP001595955">
    <property type="component" value="Unassembled WGS sequence"/>
</dbReference>
<keyword evidence="2" id="KW-0805">Transcription regulation</keyword>
<evidence type="ECO:0000256" key="5">
    <source>
        <dbReference type="ARBA" id="ARBA00041201"/>
    </source>
</evidence>
<accession>A0ABV9D6B1</accession>
<feature type="domain" description="OmpR/PhoB-type" evidence="9">
    <location>
        <begin position="128"/>
        <end position="227"/>
    </location>
</feature>
<dbReference type="PANTHER" id="PTHR48111:SF72">
    <property type="entry name" value="SENSORY TRANSDUCTION PROTEIN REGX3"/>
    <property type="match status" value="1"/>
</dbReference>
<comment type="caution">
    <text evidence="10">The sequence shown here is derived from an EMBL/GenBank/DDBJ whole genome shotgun (WGS) entry which is preliminary data.</text>
</comment>
<feature type="DNA-binding region" description="OmpR/PhoB-type" evidence="7">
    <location>
        <begin position="128"/>
        <end position="227"/>
    </location>
</feature>
<dbReference type="SMART" id="SM00862">
    <property type="entry name" value="Trans_reg_C"/>
    <property type="match status" value="1"/>
</dbReference>
<reference evidence="11" key="1">
    <citation type="journal article" date="2019" name="Int. J. Syst. Evol. Microbiol.">
        <title>The Global Catalogue of Microorganisms (GCM) 10K type strain sequencing project: providing services to taxonomists for standard genome sequencing and annotation.</title>
        <authorList>
            <consortium name="The Broad Institute Genomics Platform"/>
            <consortium name="The Broad Institute Genome Sequencing Center for Infectious Disease"/>
            <person name="Wu L."/>
            <person name="Ma J."/>
        </authorList>
    </citation>
    <scope>NUCLEOTIDE SEQUENCE [LARGE SCALE GENOMIC DNA]</scope>
    <source>
        <strain evidence="11">JCM 3369</strain>
    </source>
</reference>
<dbReference type="InterPro" id="IPR036388">
    <property type="entry name" value="WH-like_DNA-bd_sf"/>
</dbReference>
<gene>
    <name evidence="10" type="ORF">ACFO3F_00675</name>
</gene>
<protein>
    <recommendedName>
        <fullName evidence="5">Sensory transduction protein RegX3</fullName>
    </recommendedName>
</protein>
<evidence type="ECO:0000256" key="7">
    <source>
        <dbReference type="PROSITE-ProRule" id="PRU01091"/>
    </source>
</evidence>
<dbReference type="Gene3D" id="6.10.250.690">
    <property type="match status" value="1"/>
</dbReference>
<dbReference type="Gene3D" id="1.10.10.10">
    <property type="entry name" value="Winged helix-like DNA-binding domain superfamily/Winged helix DNA-binding domain"/>
    <property type="match status" value="1"/>
</dbReference>
<dbReference type="EMBL" id="JBHSGF010000001">
    <property type="protein sequence ID" value="MFC4553748.1"/>
    <property type="molecule type" value="Genomic_DNA"/>
</dbReference>
<dbReference type="InterPro" id="IPR001789">
    <property type="entry name" value="Sig_transdc_resp-reg_receiver"/>
</dbReference>
<keyword evidence="1 6" id="KW-0597">Phosphoprotein</keyword>
<dbReference type="InterPro" id="IPR016032">
    <property type="entry name" value="Sig_transdc_resp-reg_C-effctor"/>
</dbReference>
<dbReference type="RefSeq" id="WP_122822983.1">
    <property type="nucleotide sequence ID" value="NZ_CP033325.1"/>
</dbReference>